<dbReference type="GO" id="GO:0016747">
    <property type="term" value="F:acyltransferase activity, transferring groups other than amino-acyl groups"/>
    <property type="evidence" value="ECO:0007669"/>
    <property type="project" value="TreeGrafter"/>
</dbReference>
<dbReference type="Pfam" id="PF00756">
    <property type="entry name" value="Esterase"/>
    <property type="match status" value="1"/>
</dbReference>
<dbReference type="SUPFAM" id="SSF53474">
    <property type="entry name" value="alpha/beta-Hydrolases"/>
    <property type="match status" value="1"/>
</dbReference>
<evidence type="ECO:0000313" key="2">
    <source>
        <dbReference type="Proteomes" id="UP000005444"/>
    </source>
</evidence>
<dbReference type="PANTHER" id="PTHR48098">
    <property type="entry name" value="ENTEROCHELIN ESTERASE-RELATED"/>
    <property type="match status" value="1"/>
</dbReference>
<reference evidence="1 2" key="1">
    <citation type="journal article" date="2012" name="J. Bacteriol.">
        <title>Complete Genome Sequence of the Beer Spoilage Organism Pediococcus claussenii ATCC BAA-344T.</title>
        <authorList>
            <person name="Pittet V."/>
            <person name="Abegunde T."/>
            <person name="Marfleet T."/>
            <person name="Haakensen M."/>
            <person name="Morrow K."/>
            <person name="Jayaprakash T."/>
            <person name="Schroeder K."/>
            <person name="Trost B."/>
            <person name="Byrns S."/>
            <person name="Bergsveinson J."/>
            <person name="Kusalik A."/>
            <person name="Ziola B."/>
        </authorList>
    </citation>
    <scope>NUCLEOTIDE SEQUENCE [LARGE SCALE GENOMIC DNA]</scope>
    <source>
        <strain evidence="1 2">ATCC BAA-344</strain>
    </source>
</reference>
<name>G8PB10_PEDCP</name>
<evidence type="ECO:0000313" key="1">
    <source>
        <dbReference type="EMBL" id="AEV95878.1"/>
    </source>
</evidence>
<dbReference type="Proteomes" id="UP000005444">
    <property type="component" value="Chromosome"/>
</dbReference>
<dbReference type="HOGENOM" id="CLU_037618_3_0_9"/>
<accession>G8PB10</accession>
<dbReference type="Gene3D" id="3.40.50.1820">
    <property type="entry name" value="alpha/beta hydrolase"/>
    <property type="match status" value="1"/>
</dbReference>
<sequence>MSFHQNNFFSSILMRNVPVNVILPTPTEAELQSGYKWPTIWLLHGLSDDASAWARKTNLEALIDADYPFAIVMPQTDRGFYNNIKDGQQYFDFISTELIDYMRYIFPLDSSPDKNIVMGNSMGGYGALRLGLTFPDAFAGIVALSPATDLTAFEREQSALLPEFNLIFKDQDLEHSSVAIPYLLEKTSSSTVARLKIYMATGTADFLREMDLQARTRFETKFKDNFTWHESQGHHNWRLWNNELPSVLDWCTEIFDQ</sequence>
<dbReference type="STRING" id="701521.PECL_1661"/>
<dbReference type="InterPro" id="IPR050583">
    <property type="entry name" value="Mycobacterial_A85_antigen"/>
</dbReference>
<dbReference type="PATRIC" id="fig|701521.8.peg.1562"/>
<dbReference type="EMBL" id="CP003137">
    <property type="protein sequence ID" value="AEV95878.1"/>
    <property type="molecule type" value="Genomic_DNA"/>
</dbReference>
<dbReference type="RefSeq" id="WP_014216072.1">
    <property type="nucleotide sequence ID" value="NC_016605.1"/>
</dbReference>
<keyword evidence="2" id="KW-1185">Reference proteome</keyword>
<dbReference type="InterPro" id="IPR000801">
    <property type="entry name" value="Esterase-like"/>
</dbReference>
<dbReference type="PANTHER" id="PTHR48098:SF1">
    <property type="entry name" value="DIACYLGLYCEROL ACYLTRANSFERASE_MYCOLYLTRANSFERASE AG85A"/>
    <property type="match status" value="1"/>
</dbReference>
<gene>
    <name evidence="1" type="ordered locus">PECL_1661</name>
</gene>
<organism evidence="1 2">
    <name type="scientific">Pediococcus claussenii (strain ATCC BAA-344 / DSM 14800 / JCM 18046 / KCTC 3811 / LMG 21948 / P06)</name>
    <dbReference type="NCBI Taxonomy" id="701521"/>
    <lineage>
        <taxon>Bacteria</taxon>
        <taxon>Bacillati</taxon>
        <taxon>Bacillota</taxon>
        <taxon>Bacilli</taxon>
        <taxon>Lactobacillales</taxon>
        <taxon>Lactobacillaceae</taxon>
        <taxon>Pediococcus</taxon>
    </lineage>
</organism>
<dbReference type="InterPro" id="IPR029058">
    <property type="entry name" value="AB_hydrolase_fold"/>
</dbReference>
<dbReference type="KEGG" id="pce:PECL_1661"/>
<dbReference type="eggNOG" id="COG0627">
    <property type="taxonomic scope" value="Bacteria"/>
</dbReference>
<proteinExistence type="predicted"/>
<dbReference type="AlphaFoldDB" id="G8PB10"/>
<protein>
    <submittedName>
        <fullName evidence="1">Esterase</fullName>
    </submittedName>
</protein>